<organism evidence="1 2">
    <name type="scientific">Nocardia xishanensis</name>
    <dbReference type="NCBI Taxonomy" id="238964"/>
    <lineage>
        <taxon>Bacteria</taxon>
        <taxon>Bacillati</taxon>
        <taxon>Actinomycetota</taxon>
        <taxon>Actinomycetes</taxon>
        <taxon>Mycobacteriales</taxon>
        <taxon>Nocardiaceae</taxon>
        <taxon>Nocardia</taxon>
    </lineage>
</organism>
<dbReference type="Pfam" id="PF10824">
    <property type="entry name" value="T7SS_ESX_EspC"/>
    <property type="match status" value="1"/>
</dbReference>
<proteinExistence type="predicted"/>
<reference evidence="1 2" key="1">
    <citation type="submission" date="2024-10" db="EMBL/GenBank/DDBJ databases">
        <title>The Natural Products Discovery Center: Release of the First 8490 Sequenced Strains for Exploring Actinobacteria Biosynthetic Diversity.</title>
        <authorList>
            <person name="Kalkreuter E."/>
            <person name="Kautsar S.A."/>
            <person name="Yang D."/>
            <person name="Bader C.D."/>
            <person name="Teijaro C.N."/>
            <person name="Fluegel L."/>
            <person name="Davis C.M."/>
            <person name="Simpson J.R."/>
            <person name="Lauterbach L."/>
            <person name="Steele A.D."/>
            <person name="Gui C."/>
            <person name="Meng S."/>
            <person name="Li G."/>
            <person name="Viehrig K."/>
            <person name="Ye F."/>
            <person name="Su P."/>
            <person name="Kiefer A.F."/>
            <person name="Nichols A."/>
            <person name="Cepeda A.J."/>
            <person name="Yan W."/>
            <person name="Fan B."/>
            <person name="Jiang Y."/>
            <person name="Adhikari A."/>
            <person name="Zheng C.-J."/>
            <person name="Schuster L."/>
            <person name="Cowan T.M."/>
            <person name="Smanski M.J."/>
            <person name="Chevrette M.G."/>
            <person name="De Carvalho L.P.S."/>
            <person name="Shen B."/>
        </authorList>
    </citation>
    <scope>NUCLEOTIDE SEQUENCE [LARGE SCALE GENOMIC DNA]</scope>
    <source>
        <strain evidence="1 2">NPDC019275</strain>
    </source>
</reference>
<evidence type="ECO:0000313" key="2">
    <source>
        <dbReference type="Proteomes" id="UP001611415"/>
    </source>
</evidence>
<dbReference type="InterPro" id="IPR022536">
    <property type="entry name" value="EspC"/>
</dbReference>
<evidence type="ECO:0000313" key="1">
    <source>
        <dbReference type="EMBL" id="MFI2478368.1"/>
    </source>
</evidence>
<keyword evidence="2" id="KW-1185">Reference proteome</keyword>
<dbReference type="Proteomes" id="UP001611415">
    <property type="component" value="Unassembled WGS sequence"/>
</dbReference>
<name>A0ABW7XB46_9NOCA</name>
<sequence>MTTNPDAVSVDPEEVRKHAGKLEGLVGSVDKCLEAATYLASADDGYGSMLRSLMTWIFEDNHRSTIEVIRMAGESTAQLPENLKTVATTFEDADGSFAKKLQELQATIGESK</sequence>
<gene>
    <name evidence="1" type="ORF">ACH49W_33855</name>
</gene>
<accession>A0ABW7XB46</accession>
<dbReference type="EMBL" id="JBIRYO010000037">
    <property type="protein sequence ID" value="MFI2478368.1"/>
    <property type="molecule type" value="Genomic_DNA"/>
</dbReference>
<protein>
    <submittedName>
        <fullName evidence="1">Type VII secretion target</fullName>
    </submittedName>
</protein>
<comment type="caution">
    <text evidence="1">The sequence shown here is derived from an EMBL/GenBank/DDBJ whole genome shotgun (WGS) entry which is preliminary data.</text>
</comment>
<dbReference type="RefSeq" id="WP_357403756.1">
    <property type="nucleotide sequence ID" value="NZ_JBEYCD010000004.1"/>
</dbReference>